<dbReference type="EMBL" id="CM029047">
    <property type="protein sequence ID" value="KAG2584825.1"/>
    <property type="molecule type" value="Genomic_DNA"/>
</dbReference>
<reference evidence="2" key="1">
    <citation type="submission" date="2020-05" db="EMBL/GenBank/DDBJ databases">
        <title>WGS assembly of Panicum virgatum.</title>
        <authorList>
            <person name="Lovell J.T."/>
            <person name="Jenkins J."/>
            <person name="Shu S."/>
            <person name="Juenger T.E."/>
            <person name="Schmutz J."/>
        </authorList>
    </citation>
    <scope>NUCLEOTIDE SEQUENCE</scope>
    <source>
        <strain evidence="2">AP13</strain>
    </source>
</reference>
<feature type="region of interest" description="Disordered" evidence="1">
    <location>
        <begin position="1"/>
        <end position="65"/>
    </location>
</feature>
<evidence type="ECO:0000313" key="3">
    <source>
        <dbReference type="Proteomes" id="UP000823388"/>
    </source>
</evidence>
<gene>
    <name evidence="2" type="ORF">PVAP13_6KG344106</name>
</gene>
<name>A0A8T0RIA1_PANVG</name>
<comment type="caution">
    <text evidence="2">The sequence shown here is derived from an EMBL/GenBank/DDBJ whole genome shotgun (WGS) entry which is preliminary data.</text>
</comment>
<sequence length="100" mass="9998">MAGGGAARAQAGEAGGGAGGTAASAAGWSQRARPHGSGARARGPQRVSGGGGPANGGAAAFPAQWRRTRRVSASMSIVGVWRFGFAAYLERSEAEASRRW</sequence>
<organism evidence="2 3">
    <name type="scientific">Panicum virgatum</name>
    <name type="common">Blackwell switchgrass</name>
    <dbReference type="NCBI Taxonomy" id="38727"/>
    <lineage>
        <taxon>Eukaryota</taxon>
        <taxon>Viridiplantae</taxon>
        <taxon>Streptophyta</taxon>
        <taxon>Embryophyta</taxon>
        <taxon>Tracheophyta</taxon>
        <taxon>Spermatophyta</taxon>
        <taxon>Magnoliopsida</taxon>
        <taxon>Liliopsida</taxon>
        <taxon>Poales</taxon>
        <taxon>Poaceae</taxon>
        <taxon>PACMAD clade</taxon>
        <taxon>Panicoideae</taxon>
        <taxon>Panicodae</taxon>
        <taxon>Paniceae</taxon>
        <taxon>Panicinae</taxon>
        <taxon>Panicum</taxon>
        <taxon>Panicum sect. Hiantes</taxon>
    </lineage>
</organism>
<evidence type="ECO:0000313" key="2">
    <source>
        <dbReference type="EMBL" id="KAG2584825.1"/>
    </source>
</evidence>
<accession>A0A8T0RIA1</accession>
<keyword evidence="3" id="KW-1185">Reference proteome</keyword>
<proteinExistence type="predicted"/>
<evidence type="ECO:0000256" key="1">
    <source>
        <dbReference type="SAM" id="MobiDB-lite"/>
    </source>
</evidence>
<dbReference type="AlphaFoldDB" id="A0A8T0RIA1"/>
<protein>
    <submittedName>
        <fullName evidence="2">Uncharacterized protein</fullName>
    </submittedName>
</protein>
<dbReference type="Proteomes" id="UP000823388">
    <property type="component" value="Chromosome 6K"/>
</dbReference>